<evidence type="ECO:0000256" key="1">
    <source>
        <dbReference type="ARBA" id="ARBA00022723"/>
    </source>
</evidence>
<keyword evidence="7" id="KW-1185">Reference proteome</keyword>
<dbReference type="PANTHER" id="PTHR43105">
    <property type="entry name" value="RESPIRATORY NITRATE REDUCTASE"/>
    <property type="match status" value="1"/>
</dbReference>
<dbReference type="Gene3D" id="3.40.228.10">
    <property type="entry name" value="Dimethylsulfoxide Reductase, domain 2"/>
    <property type="match status" value="1"/>
</dbReference>
<evidence type="ECO:0000256" key="3">
    <source>
        <dbReference type="ARBA" id="ARBA00023014"/>
    </source>
</evidence>
<dbReference type="InterPro" id="IPR006656">
    <property type="entry name" value="Mopterin_OxRdtase"/>
</dbReference>
<dbReference type="GO" id="GO:0008863">
    <property type="term" value="F:formate dehydrogenase (NAD+) activity"/>
    <property type="evidence" value="ECO:0007669"/>
    <property type="project" value="InterPro"/>
</dbReference>
<keyword evidence="2" id="KW-0408">Iron</keyword>
<dbReference type="GO" id="GO:0030151">
    <property type="term" value="F:molybdenum ion binding"/>
    <property type="evidence" value="ECO:0007669"/>
    <property type="project" value="InterPro"/>
</dbReference>
<dbReference type="OrthoDB" id="9805142at2"/>
<comment type="caution">
    <text evidence="6">The sequence shown here is derived from an EMBL/GenBank/DDBJ whole genome shotgun (WGS) entry which is preliminary data.</text>
</comment>
<keyword evidence="3" id="KW-0411">Iron-sulfur</keyword>
<evidence type="ECO:0000259" key="5">
    <source>
        <dbReference type="Pfam" id="PF01568"/>
    </source>
</evidence>
<dbReference type="PIRSF" id="PIRSF000144">
    <property type="entry name" value="CbbBc"/>
    <property type="match status" value="1"/>
</dbReference>
<dbReference type="InterPro" id="IPR009010">
    <property type="entry name" value="Asp_de-COase-like_dom_sf"/>
</dbReference>
<evidence type="ECO:0000256" key="2">
    <source>
        <dbReference type="ARBA" id="ARBA00023004"/>
    </source>
</evidence>
<dbReference type="NCBIfam" id="TIGR01701">
    <property type="entry name" value="Fdhalpha-like"/>
    <property type="match status" value="1"/>
</dbReference>
<evidence type="ECO:0000313" key="7">
    <source>
        <dbReference type="Proteomes" id="UP000317977"/>
    </source>
</evidence>
<proteinExistence type="predicted"/>
<accession>A0A5C6F9C3</accession>
<dbReference type="EMBL" id="SJPX01000001">
    <property type="protein sequence ID" value="TWU57150.1"/>
    <property type="molecule type" value="Genomic_DNA"/>
</dbReference>
<dbReference type="CDD" id="cd02787">
    <property type="entry name" value="MopB_CT_ydeP"/>
    <property type="match status" value="1"/>
</dbReference>
<dbReference type="InterPro" id="IPR050123">
    <property type="entry name" value="Prok_molybdopt-oxidoreductase"/>
</dbReference>
<dbReference type="Proteomes" id="UP000317977">
    <property type="component" value="Unassembled WGS sequence"/>
</dbReference>
<organism evidence="6 7">
    <name type="scientific">Rubripirellula reticaptiva</name>
    <dbReference type="NCBI Taxonomy" id="2528013"/>
    <lineage>
        <taxon>Bacteria</taxon>
        <taxon>Pseudomonadati</taxon>
        <taxon>Planctomycetota</taxon>
        <taxon>Planctomycetia</taxon>
        <taxon>Pirellulales</taxon>
        <taxon>Pirellulaceae</taxon>
        <taxon>Rubripirellula</taxon>
    </lineage>
</organism>
<dbReference type="Gene3D" id="2.40.40.20">
    <property type="match status" value="1"/>
</dbReference>
<protein>
    <submittedName>
        <fullName evidence="6">Formate dehydrogenase H</fullName>
        <ecNumber evidence="6">1.17.99.7</ecNumber>
    </submittedName>
</protein>
<name>A0A5C6F9C3_9BACT</name>
<gene>
    <name evidence="6" type="primary">fdhF</name>
    <name evidence="6" type="ORF">Poly59_00560</name>
</gene>
<dbReference type="InterPro" id="IPR037951">
    <property type="entry name" value="MopB_CT_YdeP"/>
</dbReference>
<keyword evidence="6" id="KW-0560">Oxidoreductase</keyword>
<dbReference type="InterPro" id="IPR010046">
    <property type="entry name" value="Mopterin_OxRdtse_a_bac"/>
</dbReference>
<dbReference type="GO" id="GO:0016020">
    <property type="term" value="C:membrane"/>
    <property type="evidence" value="ECO:0007669"/>
    <property type="project" value="TreeGrafter"/>
</dbReference>
<dbReference type="SUPFAM" id="SSF50692">
    <property type="entry name" value="ADC-like"/>
    <property type="match status" value="1"/>
</dbReference>
<reference evidence="6 7" key="1">
    <citation type="submission" date="2019-02" db="EMBL/GenBank/DDBJ databases">
        <title>Deep-cultivation of Planctomycetes and their phenomic and genomic characterization uncovers novel biology.</title>
        <authorList>
            <person name="Wiegand S."/>
            <person name="Jogler M."/>
            <person name="Boedeker C."/>
            <person name="Pinto D."/>
            <person name="Vollmers J."/>
            <person name="Rivas-Marin E."/>
            <person name="Kohn T."/>
            <person name="Peeters S.H."/>
            <person name="Heuer A."/>
            <person name="Rast P."/>
            <person name="Oberbeckmann S."/>
            <person name="Bunk B."/>
            <person name="Jeske O."/>
            <person name="Meyerdierks A."/>
            <person name="Storesund J.E."/>
            <person name="Kallscheuer N."/>
            <person name="Luecker S."/>
            <person name="Lage O.M."/>
            <person name="Pohl T."/>
            <person name="Merkel B.J."/>
            <person name="Hornburger P."/>
            <person name="Mueller R.-W."/>
            <person name="Bruemmer F."/>
            <person name="Labrenz M."/>
            <person name="Spormann A.M."/>
            <person name="Op Den Camp H."/>
            <person name="Overmann J."/>
            <person name="Amann R."/>
            <person name="Jetten M.S.M."/>
            <person name="Mascher T."/>
            <person name="Medema M.H."/>
            <person name="Devos D.P."/>
            <person name="Kaster A.-K."/>
            <person name="Ovreas L."/>
            <person name="Rohde M."/>
            <person name="Galperin M.Y."/>
            <person name="Jogler C."/>
        </authorList>
    </citation>
    <scope>NUCLEOTIDE SEQUENCE [LARGE SCALE GENOMIC DNA]</scope>
    <source>
        <strain evidence="6 7">Poly59</strain>
    </source>
</reference>
<dbReference type="GO" id="GO:0045333">
    <property type="term" value="P:cellular respiration"/>
    <property type="evidence" value="ECO:0007669"/>
    <property type="project" value="UniProtKB-ARBA"/>
</dbReference>
<dbReference type="GO" id="GO:0051539">
    <property type="term" value="F:4 iron, 4 sulfur cluster binding"/>
    <property type="evidence" value="ECO:0007669"/>
    <property type="project" value="InterPro"/>
</dbReference>
<dbReference type="AlphaFoldDB" id="A0A5C6F9C3"/>
<dbReference type="RefSeq" id="WP_146532093.1">
    <property type="nucleotide sequence ID" value="NZ_SJPX01000001.1"/>
</dbReference>
<dbReference type="Pfam" id="PF00384">
    <property type="entry name" value="Molybdopterin"/>
    <property type="match status" value="1"/>
</dbReference>
<evidence type="ECO:0000313" key="6">
    <source>
        <dbReference type="EMBL" id="TWU57150.1"/>
    </source>
</evidence>
<dbReference type="Pfam" id="PF01568">
    <property type="entry name" value="Molydop_binding"/>
    <property type="match status" value="1"/>
</dbReference>
<dbReference type="Gene3D" id="3.40.50.740">
    <property type="match status" value="1"/>
</dbReference>
<keyword evidence="1" id="KW-0479">Metal-binding</keyword>
<dbReference type="PANTHER" id="PTHR43105:SF4">
    <property type="entry name" value="PROTEIN YDEP"/>
    <property type="match status" value="1"/>
</dbReference>
<dbReference type="EC" id="1.17.99.7" evidence="6"/>
<dbReference type="InterPro" id="IPR006657">
    <property type="entry name" value="MoPterin_dinucl-bd_dom"/>
</dbReference>
<sequence length="725" mass="80242">MKVGSGGGFRAILYTFKKGKEVGGVWKLYKALRSRNSCKTCALGMGGQKGGMVNEAGHFPEVCKKSMQAMAADMQPGIDPNFWKKTSVAQLQQMTPYQLERLGRLIHPIRYRQGRTHFEVITWQAAFDAIAEKFKSLTPDESFWYFSGRSSNEAGFLLQLMARVYGTNNVNNCSYYCHQASGVGLQSSVGSGTATLELADLEKSDCVFLIGGNPASNHPRLMTTLMQIRRRGGKVVVINPVRETGLVRFRVPSDPVSLMLGTKIASHYYQPHIGGDLALLWGIAKAVKKMGTMDEAFLRDHCNGSEEWAIAVDTLSWEEIEAKSGVPRSEIEEIAQVYSASKHVVFSWTMGITHHDNGVENVQAIANLAMCRGMVGRPGCGLMPIRGHSNVQGIGSVGVTPKLKDKIFESLQSKFGVDLPTTVGKDTLQCMESAHLGEIKAGFCLGGNLYGSNPDSTFAEKALSNLEMNVMLNTTMNTGHACGLAADTIVLPVLARDEEPEPTTQESMFNYIRLSDGGPRRLPGPRSEIEVIAEIGERLVPNTKGIDWDAMKKPTTIRDWIGAVVPGYEKITEIDKTKQEFQVEGRTFHQMKFGTDDGRAIMHVHSLPELKGRDETELRMMTVRSEGQFNTVVYEEEDLYRNQDRRDIILMHPDDLTRLGLQHDQRVTVKSDTGSMKNILARGYEEIRPGNALMYYPESNVLVSRKVDPSSKTPAFKNVVVTIEA</sequence>
<dbReference type="SUPFAM" id="SSF53706">
    <property type="entry name" value="Formate dehydrogenase/DMSO reductase, domains 1-3"/>
    <property type="match status" value="1"/>
</dbReference>
<feature type="domain" description="Molybdopterin dinucleotide-binding" evidence="5">
    <location>
        <begin position="618"/>
        <end position="719"/>
    </location>
</feature>
<feature type="domain" description="Molybdopterin oxidoreductase" evidence="4">
    <location>
        <begin position="105"/>
        <end position="492"/>
    </location>
</feature>
<evidence type="ECO:0000259" key="4">
    <source>
        <dbReference type="Pfam" id="PF00384"/>
    </source>
</evidence>
<dbReference type="GO" id="GO:0043546">
    <property type="term" value="F:molybdopterin cofactor binding"/>
    <property type="evidence" value="ECO:0007669"/>
    <property type="project" value="InterPro"/>
</dbReference>